<organism evidence="1 2">
    <name type="scientific">Clostridium omnivorum</name>
    <dbReference type="NCBI Taxonomy" id="1604902"/>
    <lineage>
        <taxon>Bacteria</taxon>
        <taxon>Bacillati</taxon>
        <taxon>Bacillota</taxon>
        <taxon>Clostridia</taxon>
        <taxon>Eubacteriales</taxon>
        <taxon>Clostridiaceae</taxon>
        <taxon>Clostridium</taxon>
    </lineage>
</organism>
<name>A0ABQ5N5V2_9CLOT</name>
<dbReference type="RefSeq" id="WP_264849884.1">
    <property type="nucleotide sequence ID" value="NZ_BRXR01000001.1"/>
</dbReference>
<reference evidence="1 2" key="1">
    <citation type="journal article" date="2024" name="Int. J. Syst. Evol. Microbiol.">
        <title>Clostridium omnivorum sp. nov., isolated from anoxic soil under the treatment of reductive soil disinfestation.</title>
        <authorList>
            <person name="Ueki A."/>
            <person name="Tonouchi A."/>
            <person name="Kaku N."/>
            <person name="Honma S."/>
            <person name="Ueki K."/>
        </authorList>
    </citation>
    <scope>NUCLEOTIDE SEQUENCE [LARGE SCALE GENOMIC DNA]</scope>
    <source>
        <strain evidence="1 2">E14</strain>
    </source>
</reference>
<protein>
    <submittedName>
        <fullName evidence="1">Uncharacterized protein</fullName>
    </submittedName>
</protein>
<dbReference type="EMBL" id="BRXR01000001">
    <property type="protein sequence ID" value="GLC30614.1"/>
    <property type="molecule type" value="Genomic_DNA"/>
</dbReference>
<comment type="caution">
    <text evidence="1">The sequence shown here is derived from an EMBL/GenBank/DDBJ whole genome shotgun (WGS) entry which is preliminary data.</text>
</comment>
<evidence type="ECO:0000313" key="2">
    <source>
        <dbReference type="Proteomes" id="UP001208567"/>
    </source>
</evidence>
<sequence>MDIIFENLKNWIKRKRELWKEHGLIIDEILEPTYAHQIHINLHSEDGFGHIGLFESNNIYWVEFEAAAREFENFYKYFEFDRLPSFDNVEQEYIWFMTSEQHK</sequence>
<dbReference type="Proteomes" id="UP001208567">
    <property type="component" value="Unassembled WGS sequence"/>
</dbReference>
<proteinExistence type="predicted"/>
<evidence type="ECO:0000313" key="1">
    <source>
        <dbReference type="EMBL" id="GLC30614.1"/>
    </source>
</evidence>
<gene>
    <name evidence="1" type="ORF">bsdE14_20240</name>
</gene>
<keyword evidence="2" id="KW-1185">Reference proteome</keyword>
<accession>A0ABQ5N5V2</accession>